<dbReference type="Proteomes" id="UP000308652">
    <property type="component" value="Unassembled WGS sequence"/>
</dbReference>
<gene>
    <name evidence="7" type="ORF">BDQ12DRAFT_610198</name>
</gene>
<sequence>MLVLGPDSACDVCLDGYDNDTKLPYSIQCGHVFCSQCIPSLPRDTCPICRASFSRSEVRRLHVDLDSVKATPEALEAKRLQAAIAKIANEGSSEQNLRQFIQEGKAFLTSQPRAMYKELRTSLKMISYMCDVRSTLKSRERELENISKQVQQLAQLQAENGLLQKQLQSSKKKRQEERDQALAEQLTLKDHAAKAHAAYETMVE</sequence>
<accession>A0A5C3LT01</accession>
<feature type="domain" description="RING-type" evidence="6">
    <location>
        <begin position="10"/>
        <end position="50"/>
    </location>
</feature>
<evidence type="ECO:0000256" key="1">
    <source>
        <dbReference type="ARBA" id="ARBA00022723"/>
    </source>
</evidence>
<evidence type="ECO:0000259" key="6">
    <source>
        <dbReference type="PROSITE" id="PS50089"/>
    </source>
</evidence>
<dbReference type="Gene3D" id="3.30.40.10">
    <property type="entry name" value="Zinc/RING finger domain, C3HC4 (zinc finger)"/>
    <property type="match status" value="1"/>
</dbReference>
<dbReference type="SMART" id="SM00184">
    <property type="entry name" value="RING"/>
    <property type="match status" value="1"/>
</dbReference>
<name>A0A5C3LT01_9AGAR</name>
<dbReference type="AlphaFoldDB" id="A0A5C3LT01"/>
<keyword evidence="3" id="KW-0862">Zinc</keyword>
<evidence type="ECO:0000256" key="2">
    <source>
        <dbReference type="ARBA" id="ARBA00022771"/>
    </source>
</evidence>
<organism evidence="7 8">
    <name type="scientific">Crucibulum laeve</name>
    <dbReference type="NCBI Taxonomy" id="68775"/>
    <lineage>
        <taxon>Eukaryota</taxon>
        <taxon>Fungi</taxon>
        <taxon>Dikarya</taxon>
        <taxon>Basidiomycota</taxon>
        <taxon>Agaricomycotina</taxon>
        <taxon>Agaricomycetes</taxon>
        <taxon>Agaricomycetidae</taxon>
        <taxon>Agaricales</taxon>
        <taxon>Agaricineae</taxon>
        <taxon>Nidulariaceae</taxon>
        <taxon>Crucibulum</taxon>
    </lineage>
</organism>
<dbReference type="GO" id="GO:0061630">
    <property type="term" value="F:ubiquitin protein ligase activity"/>
    <property type="evidence" value="ECO:0007669"/>
    <property type="project" value="TreeGrafter"/>
</dbReference>
<dbReference type="SUPFAM" id="SSF57850">
    <property type="entry name" value="RING/U-box"/>
    <property type="match status" value="1"/>
</dbReference>
<evidence type="ECO:0000256" key="5">
    <source>
        <dbReference type="SAM" id="Coils"/>
    </source>
</evidence>
<evidence type="ECO:0000256" key="4">
    <source>
        <dbReference type="PROSITE-ProRule" id="PRU00175"/>
    </source>
</evidence>
<dbReference type="InterPro" id="IPR001841">
    <property type="entry name" value="Znf_RING"/>
</dbReference>
<evidence type="ECO:0000256" key="3">
    <source>
        <dbReference type="ARBA" id="ARBA00022833"/>
    </source>
</evidence>
<dbReference type="GO" id="GO:0008270">
    <property type="term" value="F:zinc ion binding"/>
    <property type="evidence" value="ECO:0007669"/>
    <property type="project" value="UniProtKB-KW"/>
</dbReference>
<dbReference type="InterPro" id="IPR017907">
    <property type="entry name" value="Znf_RING_CS"/>
</dbReference>
<proteinExistence type="predicted"/>
<dbReference type="InterPro" id="IPR013083">
    <property type="entry name" value="Znf_RING/FYVE/PHD"/>
</dbReference>
<dbReference type="PROSITE" id="PS00518">
    <property type="entry name" value="ZF_RING_1"/>
    <property type="match status" value="1"/>
</dbReference>
<keyword evidence="5" id="KW-0175">Coiled coil</keyword>
<dbReference type="STRING" id="68775.A0A5C3LT01"/>
<keyword evidence="1" id="KW-0479">Metal-binding</keyword>
<dbReference type="PANTHER" id="PTHR22791">
    <property type="entry name" value="RING-TYPE DOMAIN-CONTAINING PROTEIN"/>
    <property type="match status" value="1"/>
</dbReference>
<keyword evidence="8" id="KW-1185">Reference proteome</keyword>
<protein>
    <recommendedName>
        <fullName evidence="6">RING-type domain-containing protein</fullName>
    </recommendedName>
</protein>
<keyword evidence="2 4" id="KW-0863">Zinc-finger</keyword>
<dbReference type="PROSITE" id="PS50089">
    <property type="entry name" value="ZF_RING_2"/>
    <property type="match status" value="1"/>
</dbReference>
<dbReference type="GO" id="GO:0016567">
    <property type="term" value="P:protein ubiquitination"/>
    <property type="evidence" value="ECO:0007669"/>
    <property type="project" value="TreeGrafter"/>
</dbReference>
<feature type="coiled-coil region" evidence="5">
    <location>
        <begin position="136"/>
        <end position="180"/>
    </location>
</feature>
<dbReference type="Pfam" id="PF14634">
    <property type="entry name" value="zf-RING_5"/>
    <property type="match status" value="1"/>
</dbReference>
<dbReference type="PANTHER" id="PTHR22791:SF6">
    <property type="entry name" value="RING-TYPE DOMAIN-CONTAINING PROTEIN"/>
    <property type="match status" value="1"/>
</dbReference>
<evidence type="ECO:0000313" key="8">
    <source>
        <dbReference type="Proteomes" id="UP000308652"/>
    </source>
</evidence>
<evidence type="ECO:0000313" key="7">
    <source>
        <dbReference type="EMBL" id="TFK36274.1"/>
    </source>
</evidence>
<dbReference type="InterPro" id="IPR051435">
    <property type="entry name" value="RING_finger_E3_ubiq-ligases"/>
</dbReference>
<dbReference type="EMBL" id="ML213615">
    <property type="protein sequence ID" value="TFK36274.1"/>
    <property type="molecule type" value="Genomic_DNA"/>
</dbReference>
<dbReference type="OrthoDB" id="6105938at2759"/>
<reference evidence="7 8" key="1">
    <citation type="journal article" date="2019" name="Nat. Ecol. Evol.">
        <title>Megaphylogeny resolves global patterns of mushroom evolution.</title>
        <authorList>
            <person name="Varga T."/>
            <person name="Krizsan K."/>
            <person name="Foldi C."/>
            <person name="Dima B."/>
            <person name="Sanchez-Garcia M."/>
            <person name="Sanchez-Ramirez S."/>
            <person name="Szollosi G.J."/>
            <person name="Szarkandi J.G."/>
            <person name="Papp V."/>
            <person name="Albert L."/>
            <person name="Andreopoulos W."/>
            <person name="Angelini C."/>
            <person name="Antonin V."/>
            <person name="Barry K.W."/>
            <person name="Bougher N.L."/>
            <person name="Buchanan P."/>
            <person name="Buyck B."/>
            <person name="Bense V."/>
            <person name="Catcheside P."/>
            <person name="Chovatia M."/>
            <person name="Cooper J."/>
            <person name="Damon W."/>
            <person name="Desjardin D."/>
            <person name="Finy P."/>
            <person name="Geml J."/>
            <person name="Haridas S."/>
            <person name="Hughes K."/>
            <person name="Justo A."/>
            <person name="Karasinski D."/>
            <person name="Kautmanova I."/>
            <person name="Kiss B."/>
            <person name="Kocsube S."/>
            <person name="Kotiranta H."/>
            <person name="LaButti K.M."/>
            <person name="Lechner B.E."/>
            <person name="Liimatainen K."/>
            <person name="Lipzen A."/>
            <person name="Lukacs Z."/>
            <person name="Mihaltcheva S."/>
            <person name="Morgado L.N."/>
            <person name="Niskanen T."/>
            <person name="Noordeloos M.E."/>
            <person name="Ohm R.A."/>
            <person name="Ortiz-Santana B."/>
            <person name="Ovrebo C."/>
            <person name="Racz N."/>
            <person name="Riley R."/>
            <person name="Savchenko A."/>
            <person name="Shiryaev A."/>
            <person name="Soop K."/>
            <person name="Spirin V."/>
            <person name="Szebenyi C."/>
            <person name="Tomsovsky M."/>
            <person name="Tulloss R.E."/>
            <person name="Uehling J."/>
            <person name="Grigoriev I.V."/>
            <person name="Vagvolgyi C."/>
            <person name="Papp T."/>
            <person name="Martin F.M."/>
            <person name="Miettinen O."/>
            <person name="Hibbett D.S."/>
            <person name="Nagy L.G."/>
        </authorList>
    </citation>
    <scope>NUCLEOTIDE SEQUENCE [LARGE SCALE GENOMIC DNA]</scope>
    <source>
        <strain evidence="7 8">CBS 166.37</strain>
    </source>
</reference>